<feature type="region of interest" description="Disordered" evidence="1">
    <location>
        <begin position="372"/>
        <end position="451"/>
    </location>
</feature>
<sequence>MSMPIAAAPGASGATASASASSDTTIHRKLPAAAHEVCCGERRIEMTNKTAMTIRRLAFCALPLSLVSSLATAPARAQDATVPAQIQSQTQTQASFSEARIEQFVAPIALYPDPLLTQILMASTYPLEVVEAARWSRDNSTVNGPALQDAMQAQSWDPSVKALTAVPQTLEMMSDKLDWTQQLGDAFLAQQQDVLNAVQKLRAEAQAAGNLRSTPQQVVTTAPAPDGVAASAVQQPIVIEPVNPNVYYVPVYNPAVTYGAWDYPDYPPFYWSPPGFVASNVVSFATGVAVGAAIWGGCNWWNHNVIINVNRYNIFNHTNINITNNTWVHNPAHRHDVPYPNARVAQRFDRANEAAARDALRDRANAQHDDFFKDLNNAEHGGVSSDRADTERADAFRRTEGNAGDAERRIAPALPDRRDGAYGRDGGDRASKSATPERREFAPRNDAGRRFMRSRVQTFRPERRAMGGRGVHGRGGGHHRL</sequence>
<dbReference type="Proteomes" id="UP000500895">
    <property type="component" value="Chromosome"/>
</dbReference>
<dbReference type="Pfam" id="PF11737">
    <property type="entry name" value="DUF3300"/>
    <property type="match status" value="1"/>
</dbReference>
<evidence type="ECO:0000313" key="2">
    <source>
        <dbReference type="EMBL" id="QIP10815.2"/>
    </source>
</evidence>
<dbReference type="PANTHER" id="PTHR40269">
    <property type="entry name" value="OUTER MEMBRANE PROTEIN-RELATED"/>
    <property type="match status" value="1"/>
</dbReference>
<proteinExistence type="predicted"/>
<feature type="region of interest" description="Disordered" evidence="1">
    <location>
        <begin position="1"/>
        <end position="22"/>
    </location>
</feature>
<dbReference type="EMBL" id="CP050066">
    <property type="protein sequence ID" value="QIP10815.2"/>
    <property type="molecule type" value="Genomic_DNA"/>
</dbReference>
<evidence type="ECO:0000313" key="3">
    <source>
        <dbReference type="Proteomes" id="UP000500895"/>
    </source>
</evidence>
<dbReference type="AlphaFoldDB" id="A0A6G9AET9"/>
<gene>
    <name evidence="2" type="ORF">HAV00_05830</name>
</gene>
<feature type="compositionally biased region" description="Basic residues" evidence="1">
    <location>
        <begin position="471"/>
        <end position="481"/>
    </location>
</feature>
<evidence type="ECO:0000256" key="1">
    <source>
        <dbReference type="SAM" id="MobiDB-lite"/>
    </source>
</evidence>
<protein>
    <submittedName>
        <fullName evidence="2">DUF3300 domain-containing protein</fullName>
    </submittedName>
</protein>
<feature type="region of interest" description="Disordered" evidence="1">
    <location>
        <begin position="462"/>
        <end position="481"/>
    </location>
</feature>
<dbReference type="PANTHER" id="PTHR40269:SF1">
    <property type="entry name" value="OUTER MEMBRANE PROTEIN"/>
    <property type="match status" value="1"/>
</dbReference>
<accession>A0A6G9AET9</accession>
<organism evidence="2 3">
    <name type="scientific">Bradyrhizobium symbiodeficiens</name>
    <dbReference type="NCBI Taxonomy" id="1404367"/>
    <lineage>
        <taxon>Bacteria</taxon>
        <taxon>Pseudomonadati</taxon>
        <taxon>Pseudomonadota</taxon>
        <taxon>Alphaproteobacteria</taxon>
        <taxon>Hyphomicrobiales</taxon>
        <taxon>Nitrobacteraceae</taxon>
        <taxon>Bradyrhizobium</taxon>
    </lineage>
</organism>
<dbReference type="RefSeq" id="WP_244637504.1">
    <property type="nucleotide sequence ID" value="NZ_CP050066.2"/>
</dbReference>
<reference evidence="2 3" key="1">
    <citation type="journal article" date="2020" name="Int. J. Syst. Evol. Microbiol.">
        <title>Description and complete genome sequences of Bradyrhizobium symbiodeficiens sp. nov., a non-symbiotic bacterium associated with legumes native to Canada.</title>
        <authorList>
            <person name="Bromfield E.S.P."/>
            <person name="Cloutier S."/>
            <person name="Nguyen H.D.T."/>
        </authorList>
    </citation>
    <scope>NUCLEOTIDE SEQUENCE [LARGE SCALE GENOMIC DNA]</scope>
    <source>
        <strain evidence="2 3">101S1MB</strain>
    </source>
</reference>
<name>A0A6G9AET9_9BRAD</name>
<feature type="compositionally biased region" description="Basic and acidic residues" evidence="1">
    <location>
        <begin position="386"/>
        <end position="449"/>
    </location>
</feature>
<dbReference type="InterPro" id="IPR021728">
    <property type="entry name" value="DUF3300"/>
</dbReference>